<proteinExistence type="inferred from homology"/>
<dbReference type="AlphaFoldDB" id="A0A0D2W0I4"/>
<dbReference type="GO" id="GO:0016485">
    <property type="term" value="P:protein processing"/>
    <property type="evidence" value="ECO:0007669"/>
    <property type="project" value="InterPro"/>
</dbReference>
<dbReference type="InParanoid" id="A0A0D2W0I4"/>
<dbReference type="PANTHER" id="PTHR21092:SF0">
    <property type="entry name" value="NICASTRIN"/>
    <property type="match status" value="1"/>
</dbReference>
<keyword evidence="6" id="KW-0914">Notch signaling pathway</keyword>
<evidence type="ECO:0000256" key="3">
    <source>
        <dbReference type="ARBA" id="ARBA00015303"/>
    </source>
</evidence>
<keyword evidence="8 10" id="KW-0472">Membrane</keyword>
<evidence type="ECO:0000256" key="1">
    <source>
        <dbReference type="ARBA" id="ARBA00004479"/>
    </source>
</evidence>
<evidence type="ECO:0000256" key="7">
    <source>
        <dbReference type="ARBA" id="ARBA00022989"/>
    </source>
</evidence>
<evidence type="ECO:0000256" key="4">
    <source>
        <dbReference type="ARBA" id="ARBA00022692"/>
    </source>
</evidence>
<keyword evidence="7 10" id="KW-1133">Transmembrane helix</keyword>
<dbReference type="SUPFAM" id="SSF53187">
    <property type="entry name" value="Zn-dependent exopeptidases"/>
    <property type="match status" value="1"/>
</dbReference>
<evidence type="ECO:0000256" key="8">
    <source>
        <dbReference type="ARBA" id="ARBA00023136"/>
    </source>
</evidence>
<dbReference type="Proteomes" id="UP000008743">
    <property type="component" value="Unassembled WGS sequence"/>
</dbReference>
<dbReference type="Pfam" id="PF18266">
    <property type="entry name" value="Ncstrn_small"/>
    <property type="match status" value="1"/>
</dbReference>
<evidence type="ECO:0000313" key="13">
    <source>
        <dbReference type="Proteomes" id="UP000008743"/>
    </source>
</evidence>
<evidence type="ECO:0000256" key="2">
    <source>
        <dbReference type="ARBA" id="ARBA00007717"/>
    </source>
</evidence>
<comment type="subcellular location">
    <subcellularLocation>
        <location evidence="1">Membrane</location>
        <topology evidence="1">Single-pass type I membrane protein</topology>
    </subcellularLocation>
</comment>
<keyword evidence="9" id="KW-0325">Glycoprotein</keyword>
<dbReference type="PhylomeDB" id="A0A0D2W0I4"/>
<dbReference type="GO" id="GO:0007219">
    <property type="term" value="P:Notch signaling pathway"/>
    <property type="evidence" value="ECO:0007669"/>
    <property type="project" value="UniProtKB-KW"/>
</dbReference>
<dbReference type="OMA" id="ECVYPGV"/>
<sequence>MTLSDGRRRGHQQQQQQGSGGALRLALVVVAVAMLQVQVARADDTLNKLSDKVYQSIPLLDFCAMLLDSDGEVGCASSLSGNVGVLYSIQSDADLSFFIHSAERSPYSVVTTPAYFNLSIIEQLEATGKMNGLIILSDATRPTQSSHAPKCPNCKHGLYANTDAANYAWNPEGSGLTHRRFQYPIYWLGSTSAETIRNRALSNAPKSGVEPDYPLWAVEMNSFMYAGGDSNICLRRGSTWCEPLGSQSIWGSTRPIRSGDTYVLATAAIDALSLFHKQSFGAEADAAAVVALLAAADALAKEPTTITLPHNIMFMLLNGEKFDYTGSSAIANQIATGNFPSASKAFGFDDIKAVLDVEQIGLLDSATGPIYLHIDSNSTDPVAVANVASIVNAQVTATAGFAANIINNTATGLPPASLQAFLKESRGIPGVVVTDHGLTFNNKLYGTPFDDATLVNASDAATVNNICNVALAIANSLYALASDNSGSVPAMTVNCTFVQSLLTCLTVNEKCALFQQTGNNLPSNLPSRYVSVFRTNTIFAFIYALRDVLAVAVASDSQPSLSQKACNNAKLTYIAPGLCLNTTVAFIDALSPGFDFDNFAIKNQRWNLWAESVWGSDPSMNLFLRASYSSEVVIIVVGFIILGISIAVVWPVRQLIHKKYE</sequence>
<dbReference type="InterPro" id="IPR008710">
    <property type="entry name" value="Nicastrin"/>
</dbReference>
<evidence type="ECO:0000256" key="5">
    <source>
        <dbReference type="ARBA" id="ARBA00022729"/>
    </source>
</evidence>
<evidence type="ECO:0000313" key="12">
    <source>
        <dbReference type="EMBL" id="KJE97712.1"/>
    </source>
</evidence>
<accession>A0A0D2W0I4</accession>
<evidence type="ECO:0000256" key="6">
    <source>
        <dbReference type="ARBA" id="ARBA00022976"/>
    </source>
</evidence>
<gene>
    <name evidence="12" type="ORF">CAOG_007817</name>
</gene>
<organism evidence="12 13">
    <name type="scientific">Capsaspora owczarzaki (strain ATCC 30864)</name>
    <dbReference type="NCBI Taxonomy" id="595528"/>
    <lineage>
        <taxon>Eukaryota</taxon>
        <taxon>Filasterea</taxon>
        <taxon>Capsaspora</taxon>
    </lineage>
</organism>
<keyword evidence="13" id="KW-1185">Reference proteome</keyword>
<dbReference type="GO" id="GO:0005886">
    <property type="term" value="C:plasma membrane"/>
    <property type="evidence" value="ECO:0007669"/>
    <property type="project" value="UniProtKB-ARBA"/>
</dbReference>
<comment type="similarity">
    <text evidence="2">Belongs to the nicastrin family.</text>
</comment>
<evidence type="ECO:0000256" key="10">
    <source>
        <dbReference type="SAM" id="Phobius"/>
    </source>
</evidence>
<dbReference type="InterPro" id="IPR041084">
    <property type="entry name" value="Ncstrn_small"/>
</dbReference>
<feature type="domain" description="Nicastrin small lobe" evidence="11">
    <location>
        <begin position="63"/>
        <end position="226"/>
    </location>
</feature>
<dbReference type="EMBL" id="KE346375">
    <property type="protein sequence ID" value="KJE97712.1"/>
    <property type="molecule type" value="Genomic_DNA"/>
</dbReference>
<protein>
    <recommendedName>
        <fullName evidence="3">Nicastrin</fullName>
    </recommendedName>
</protein>
<dbReference type="eggNOG" id="KOG2657">
    <property type="taxonomic scope" value="Eukaryota"/>
</dbReference>
<evidence type="ECO:0000259" key="11">
    <source>
        <dbReference type="Pfam" id="PF18266"/>
    </source>
</evidence>
<dbReference type="Pfam" id="PF05450">
    <property type="entry name" value="Nicastrin"/>
    <property type="match status" value="1"/>
</dbReference>
<dbReference type="Gene3D" id="3.40.630.10">
    <property type="entry name" value="Zn peptidases"/>
    <property type="match status" value="1"/>
</dbReference>
<keyword evidence="5" id="KW-0732">Signal</keyword>
<feature type="transmembrane region" description="Helical" evidence="10">
    <location>
        <begin position="21"/>
        <end position="39"/>
    </location>
</feature>
<feature type="transmembrane region" description="Helical" evidence="10">
    <location>
        <begin position="632"/>
        <end position="652"/>
    </location>
</feature>
<keyword evidence="4 10" id="KW-0812">Transmembrane</keyword>
<dbReference type="RefSeq" id="XP_004342890.1">
    <property type="nucleotide sequence ID" value="XM_004342841.2"/>
</dbReference>
<dbReference type="PANTHER" id="PTHR21092">
    <property type="entry name" value="NICASTRIN"/>
    <property type="match status" value="1"/>
</dbReference>
<evidence type="ECO:0000256" key="9">
    <source>
        <dbReference type="ARBA" id="ARBA00023180"/>
    </source>
</evidence>
<dbReference type="OrthoDB" id="755951at2759"/>
<name>A0A0D2W0I4_CAPO3</name>
<reference evidence="13" key="1">
    <citation type="submission" date="2011-02" db="EMBL/GenBank/DDBJ databases">
        <title>The Genome Sequence of Capsaspora owczarzaki ATCC 30864.</title>
        <authorList>
            <person name="Russ C."/>
            <person name="Cuomo C."/>
            <person name="Burger G."/>
            <person name="Gray M.W."/>
            <person name="Holland P.W.H."/>
            <person name="King N."/>
            <person name="Lang F.B.F."/>
            <person name="Roger A.J."/>
            <person name="Ruiz-Trillo I."/>
            <person name="Young S.K."/>
            <person name="Zeng Q."/>
            <person name="Gargeya S."/>
            <person name="Alvarado L."/>
            <person name="Berlin A."/>
            <person name="Chapman S.B."/>
            <person name="Chen Z."/>
            <person name="Freedman E."/>
            <person name="Gellesch M."/>
            <person name="Goldberg J."/>
            <person name="Griggs A."/>
            <person name="Gujja S."/>
            <person name="Heilman E."/>
            <person name="Heiman D."/>
            <person name="Howarth C."/>
            <person name="Mehta T."/>
            <person name="Neiman D."/>
            <person name="Pearson M."/>
            <person name="Roberts A."/>
            <person name="Saif S."/>
            <person name="Shea T."/>
            <person name="Shenoy N."/>
            <person name="Sisk P."/>
            <person name="Stolte C."/>
            <person name="Sykes S."/>
            <person name="White J."/>
            <person name="Yandava C."/>
            <person name="Haas B."/>
            <person name="Nusbaum C."/>
            <person name="Birren B."/>
        </authorList>
    </citation>
    <scope>NUCLEOTIDE SEQUENCE</scope>
    <source>
        <strain evidence="13">ATCC 30864</strain>
    </source>
</reference>
<dbReference type="STRING" id="595528.A0A0D2W0I4"/>